<dbReference type="Proteomes" id="UP000045545">
    <property type="component" value="Unassembled WGS sequence"/>
</dbReference>
<dbReference type="AlphaFoldDB" id="A0A0E3W2W4"/>
<evidence type="ECO:0000256" key="2">
    <source>
        <dbReference type="ARBA" id="ARBA00022741"/>
    </source>
</evidence>
<evidence type="ECO:0000313" key="6">
    <source>
        <dbReference type="Proteomes" id="UP000045545"/>
    </source>
</evidence>
<evidence type="ECO:0000313" key="5">
    <source>
        <dbReference type="EMBL" id="CFX26776.1"/>
    </source>
</evidence>
<sequence>MQLLMEFKDLTRRFERDDYFLQASGSLSENETLAVRGPSGSGKSTLLKILARLLAPDTGNMFYKGEAYRQIPPQKWRREIQYLSQKPVVFAGSVQDNLRLPFNLNCSPPQINYSQDQASSYLEAVGLSTAILPQSASTLSGGEAARIALIRSLLVQPNILLLDEPTAYLDDSSAGQVINLLKTWLVEKDQRALVIVSHKQEDIKGFNQVKFLDL</sequence>
<dbReference type="InterPro" id="IPR017871">
    <property type="entry name" value="ABC_transporter-like_CS"/>
</dbReference>
<evidence type="ECO:0000259" key="4">
    <source>
        <dbReference type="PROSITE" id="PS50893"/>
    </source>
</evidence>
<dbReference type="Gene3D" id="3.40.50.300">
    <property type="entry name" value="P-loop containing nucleotide triphosphate hydrolases"/>
    <property type="match status" value="1"/>
</dbReference>
<accession>A0A0E3W2W4</accession>
<dbReference type="EMBL" id="CGIH01000013">
    <property type="protein sequence ID" value="CFX26776.1"/>
    <property type="molecule type" value="Genomic_DNA"/>
</dbReference>
<dbReference type="Pfam" id="PF00005">
    <property type="entry name" value="ABC_tran"/>
    <property type="match status" value="1"/>
</dbReference>
<organism evidence="5 6">
    <name type="scientific">Syntrophomonas zehnderi OL-4</name>
    <dbReference type="NCBI Taxonomy" id="690567"/>
    <lineage>
        <taxon>Bacteria</taxon>
        <taxon>Bacillati</taxon>
        <taxon>Bacillota</taxon>
        <taxon>Clostridia</taxon>
        <taxon>Eubacteriales</taxon>
        <taxon>Syntrophomonadaceae</taxon>
        <taxon>Syntrophomonas</taxon>
    </lineage>
</organism>
<keyword evidence="1" id="KW-0813">Transport</keyword>
<dbReference type="RefSeq" id="WP_052729599.1">
    <property type="nucleotide sequence ID" value="NZ_CGIH01000013.1"/>
</dbReference>
<proteinExistence type="predicted"/>
<dbReference type="OrthoDB" id="9785080at2"/>
<dbReference type="SMART" id="SM00382">
    <property type="entry name" value="AAA"/>
    <property type="match status" value="1"/>
</dbReference>
<keyword evidence="2" id="KW-0547">Nucleotide-binding</keyword>
<dbReference type="InterPro" id="IPR003439">
    <property type="entry name" value="ABC_transporter-like_ATP-bd"/>
</dbReference>
<dbReference type="PANTHER" id="PTHR43423">
    <property type="entry name" value="ABC TRANSPORTER I FAMILY MEMBER 17"/>
    <property type="match status" value="1"/>
</dbReference>
<dbReference type="PROSITE" id="PS00211">
    <property type="entry name" value="ABC_TRANSPORTER_1"/>
    <property type="match status" value="1"/>
</dbReference>
<dbReference type="InterPro" id="IPR027417">
    <property type="entry name" value="P-loop_NTPase"/>
</dbReference>
<dbReference type="PROSITE" id="PS50893">
    <property type="entry name" value="ABC_TRANSPORTER_2"/>
    <property type="match status" value="1"/>
</dbReference>
<dbReference type="CDD" id="cd03228">
    <property type="entry name" value="ABCC_MRP_Like"/>
    <property type="match status" value="1"/>
</dbReference>
<keyword evidence="3" id="KW-0067">ATP-binding</keyword>
<dbReference type="STRING" id="690567.882"/>
<dbReference type="PANTHER" id="PTHR43423:SF1">
    <property type="entry name" value="ABC TRANSPORTER I FAMILY MEMBER 17"/>
    <property type="match status" value="1"/>
</dbReference>
<gene>
    <name evidence="5" type="ORF">882</name>
</gene>
<dbReference type="InterPro" id="IPR003593">
    <property type="entry name" value="AAA+_ATPase"/>
</dbReference>
<evidence type="ECO:0000256" key="1">
    <source>
        <dbReference type="ARBA" id="ARBA00022448"/>
    </source>
</evidence>
<dbReference type="SUPFAM" id="SSF52540">
    <property type="entry name" value="P-loop containing nucleoside triphosphate hydrolases"/>
    <property type="match status" value="1"/>
</dbReference>
<feature type="domain" description="ABC transporter" evidence="4">
    <location>
        <begin position="5"/>
        <end position="214"/>
    </location>
</feature>
<reference evidence="5 6" key="1">
    <citation type="submission" date="2015-03" db="EMBL/GenBank/DDBJ databases">
        <authorList>
            <person name="Murphy D."/>
        </authorList>
    </citation>
    <scope>NUCLEOTIDE SEQUENCE [LARGE SCALE GENOMIC DNA]</scope>
    <source>
        <strain evidence="5 6">OL-4</strain>
    </source>
</reference>
<evidence type="ECO:0000256" key="3">
    <source>
        <dbReference type="ARBA" id="ARBA00022840"/>
    </source>
</evidence>
<keyword evidence="6" id="KW-1185">Reference proteome</keyword>
<dbReference type="GO" id="GO:0005524">
    <property type="term" value="F:ATP binding"/>
    <property type="evidence" value="ECO:0007669"/>
    <property type="project" value="UniProtKB-KW"/>
</dbReference>
<protein>
    <submittedName>
        <fullName evidence="5">ABC transporter-like</fullName>
    </submittedName>
</protein>
<name>A0A0E3W2W4_9FIRM</name>
<dbReference type="GO" id="GO:0016887">
    <property type="term" value="F:ATP hydrolysis activity"/>
    <property type="evidence" value="ECO:0007669"/>
    <property type="project" value="InterPro"/>
</dbReference>